<name>A0A219YBX3_9CAUD</name>
<protein>
    <submittedName>
        <fullName evidence="1">Uncharacterized protein</fullName>
    </submittedName>
</protein>
<sequence>MKVKLGVYNSRISDKMIKNRNGTIFVIDPSALEKYKQTLPTEINYGQQIDLDEIRSTPKPVGRIDEIEYDIENDLVHVYANITKYYSEIWNEQRGFTSFSARLIGNLSKKNFDSVFVTTDVITWDVENFKTGLETEDGKL</sequence>
<accession>A0A219YBX3</accession>
<proteinExistence type="predicted"/>
<dbReference type="EMBL" id="KY290955">
    <property type="protein sequence ID" value="APU01514.1"/>
    <property type="molecule type" value="Genomic_DNA"/>
</dbReference>
<organism evidence="1 2">
    <name type="scientific">Aeromonas phage 65.2</name>
    <dbReference type="NCBI Taxonomy" id="1932896"/>
    <lineage>
        <taxon>Viruses</taxon>
        <taxon>Duplodnaviria</taxon>
        <taxon>Heunggongvirae</taxon>
        <taxon>Uroviricota</taxon>
        <taxon>Caudoviricetes</taxon>
        <taxon>Pantevenvirales</taxon>
        <taxon>Straboviridae</taxon>
        <taxon>Emmerichvirinae</taxon>
        <taxon>Ishigurovirus</taxon>
        <taxon>Ishigurovirus osborne</taxon>
    </lineage>
</organism>
<dbReference type="Proteomes" id="UP000225215">
    <property type="component" value="Segment"/>
</dbReference>
<evidence type="ECO:0000313" key="2">
    <source>
        <dbReference type="Proteomes" id="UP000225215"/>
    </source>
</evidence>
<reference evidence="1 2" key="1">
    <citation type="journal article" date="2017" name="Sci. Rep.">
        <title>Characterization and diversity of phages infecting Aeromonas salmonicida subsp. salmonicida.</title>
        <authorList>
            <person name="Vincent A.T."/>
            <person name="Paquet V.E."/>
            <person name="Bernatchez A."/>
            <person name="Tremblay D.M."/>
            <person name="Moineau S."/>
            <person name="Charette S.J."/>
        </authorList>
    </citation>
    <scope>NUCLEOTIDE SEQUENCE [LARGE SCALE GENOMIC DNA]</scope>
</reference>
<evidence type="ECO:0000313" key="1">
    <source>
        <dbReference type="EMBL" id="APU01514.1"/>
    </source>
</evidence>